<dbReference type="InterPro" id="IPR011701">
    <property type="entry name" value="MFS"/>
</dbReference>
<evidence type="ECO:0000256" key="1">
    <source>
        <dbReference type="ARBA" id="ARBA00004141"/>
    </source>
</evidence>
<dbReference type="AlphaFoldDB" id="A0A4Z1P0R7"/>
<feature type="transmembrane region" description="Helical" evidence="3">
    <location>
        <begin position="194"/>
        <end position="216"/>
    </location>
</feature>
<dbReference type="GO" id="GO:0022857">
    <property type="term" value="F:transmembrane transporter activity"/>
    <property type="evidence" value="ECO:0007669"/>
    <property type="project" value="InterPro"/>
</dbReference>
<dbReference type="PANTHER" id="PTHR11360">
    <property type="entry name" value="MONOCARBOXYLATE TRANSPORTER"/>
    <property type="match status" value="1"/>
</dbReference>
<dbReference type="InterPro" id="IPR036259">
    <property type="entry name" value="MFS_trans_sf"/>
</dbReference>
<evidence type="ECO:0000313" key="4">
    <source>
        <dbReference type="EMBL" id="TID19646.1"/>
    </source>
</evidence>
<feature type="transmembrane region" description="Helical" evidence="3">
    <location>
        <begin position="92"/>
        <end position="110"/>
    </location>
</feature>
<dbReference type="PANTHER" id="PTHR11360:SF287">
    <property type="entry name" value="MFS MONOCARBOXYLATE TRANSPORTER"/>
    <property type="match status" value="1"/>
</dbReference>
<dbReference type="EMBL" id="SNSC02000012">
    <property type="protein sequence ID" value="TID19646.1"/>
    <property type="molecule type" value="Genomic_DNA"/>
</dbReference>
<feature type="transmembrane region" description="Helical" evidence="3">
    <location>
        <begin position="274"/>
        <end position="293"/>
    </location>
</feature>
<comment type="caution">
    <text evidence="4">The sequence shown here is derived from an EMBL/GenBank/DDBJ whole genome shotgun (WGS) entry which is preliminary data.</text>
</comment>
<dbReference type="Pfam" id="PF07690">
    <property type="entry name" value="MFS_1"/>
    <property type="match status" value="1"/>
</dbReference>
<dbReference type="Proteomes" id="UP000298493">
    <property type="component" value="Unassembled WGS sequence"/>
</dbReference>
<keyword evidence="5" id="KW-1185">Reference proteome</keyword>
<feature type="transmembrane region" description="Helical" evidence="3">
    <location>
        <begin position="122"/>
        <end position="144"/>
    </location>
</feature>
<keyword evidence="3" id="KW-0812">Transmembrane</keyword>
<sequence length="414" mass="44903">MLKSAGFGSTFGVFREYYFNHPPFQGNQLVTEIGVMNIQGLLQLMSPVLLRVINDRNPRRKPMMIVGLVFVVTSSLGAAYSTTPAQIITTQGFLYGIGSGFLFAPSISFIDEWFLERRGLANGIFFGSNNVAAAALSPLFSYLLRRFGSRVVMIGWAVVSGSCISVALLFVRSREHRPMPAVQGASFAPYRRPLFWLLALSMLLQGLANFLPGVYLTSYATDLGVGHLGAAMLLSILSISGMIGQPLFGILMYVYVFQLALLIRLIHTSDHCGICIPLLLSTLVSAFAVGVLWGFGRAYWMMVMFVILFGSFSFSFIVLRSHFALAIVGSRDSPSDELVVSGVLIAVRGVACVTSGFMGSAVAKLGEDVKISHSYGAGRYKWLIVFIGVAMAAAAIGALGVWHDKRDSPPEEFA</sequence>
<feature type="transmembrane region" description="Helical" evidence="3">
    <location>
        <begin position="150"/>
        <end position="173"/>
    </location>
</feature>
<feature type="transmembrane region" description="Helical" evidence="3">
    <location>
        <begin position="339"/>
        <end position="362"/>
    </location>
</feature>
<dbReference type="Gene3D" id="1.20.1250.20">
    <property type="entry name" value="MFS general substrate transporter like domains"/>
    <property type="match status" value="1"/>
</dbReference>
<evidence type="ECO:0000313" key="5">
    <source>
        <dbReference type="Proteomes" id="UP000298493"/>
    </source>
</evidence>
<dbReference type="InterPro" id="IPR050327">
    <property type="entry name" value="Proton-linked_MCT"/>
</dbReference>
<dbReference type="OrthoDB" id="2213137at2759"/>
<proteinExistence type="inferred from homology"/>
<feature type="transmembrane region" description="Helical" evidence="3">
    <location>
        <begin position="62"/>
        <end position="80"/>
    </location>
</feature>
<reference evidence="4 5" key="1">
    <citation type="submission" date="2019-04" db="EMBL/GenBank/DDBJ databases">
        <title>High contiguity whole genome sequence and gene annotation resource for two Venturia nashicola isolates.</title>
        <authorList>
            <person name="Prokchorchik M."/>
            <person name="Won K."/>
            <person name="Lee Y."/>
            <person name="Choi E.D."/>
            <person name="Segonzac C."/>
            <person name="Sohn K.H."/>
        </authorList>
    </citation>
    <scope>NUCLEOTIDE SEQUENCE [LARGE SCALE GENOMIC DNA]</scope>
    <source>
        <strain evidence="4 5">PRI2</strain>
    </source>
</reference>
<organism evidence="4 5">
    <name type="scientific">Venturia nashicola</name>
    <dbReference type="NCBI Taxonomy" id="86259"/>
    <lineage>
        <taxon>Eukaryota</taxon>
        <taxon>Fungi</taxon>
        <taxon>Dikarya</taxon>
        <taxon>Ascomycota</taxon>
        <taxon>Pezizomycotina</taxon>
        <taxon>Dothideomycetes</taxon>
        <taxon>Pleosporomycetidae</taxon>
        <taxon>Venturiales</taxon>
        <taxon>Venturiaceae</taxon>
        <taxon>Venturia</taxon>
    </lineage>
</organism>
<feature type="transmembrane region" description="Helical" evidence="3">
    <location>
        <begin position="299"/>
        <end position="319"/>
    </location>
</feature>
<comment type="similarity">
    <text evidence="2">Belongs to the major facilitator superfamily. Monocarboxylate porter (TC 2.A.1.13) family.</text>
</comment>
<gene>
    <name evidence="4" type="ORF">E6O75_ATG06984</name>
</gene>
<protein>
    <submittedName>
        <fullName evidence="4">Putative Mch2p</fullName>
    </submittedName>
</protein>
<evidence type="ECO:0000256" key="3">
    <source>
        <dbReference type="SAM" id="Phobius"/>
    </source>
</evidence>
<dbReference type="SUPFAM" id="SSF103473">
    <property type="entry name" value="MFS general substrate transporter"/>
    <property type="match status" value="1"/>
</dbReference>
<keyword evidence="3" id="KW-1133">Transmembrane helix</keyword>
<comment type="subcellular location">
    <subcellularLocation>
        <location evidence="1">Membrane</location>
        <topology evidence="1">Multi-pass membrane protein</topology>
    </subcellularLocation>
</comment>
<evidence type="ECO:0000256" key="2">
    <source>
        <dbReference type="ARBA" id="ARBA00006727"/>
    </source>
</evidence>
<dbReference type="GO" id="GO:0016020">
    <property type="term" value="C:membrane"/>
    <property type="evidence" value="ECO:0007669"/>
    <property type="project" value="UniProtKB-SubCell"/>
</dbReference>
<name>A0A4Z1P0R7_9PEZI</name>
<keyword evidence="3" id="KW-0472">Membrane</keyword>
<feature type="transmembrane region" description="Helical" evidence="3">
    <location>
        <begin position="382"/>
        <end position="402"/>
    </location>
</feature>
<feature type="transmembrane region" description="Helical" evidence="3">
    <location>
        <begin position="236"/>
        <end position="262"/>
    </location>
</feature>
<accession>A0A4Z1P0R7</accession>